<dbReference type="SMART" id="SM00267">
    <property type="entry name" value="GGDEF"/>
    <property type="match status" value="1"/>
</dbReference>
<feature type="domain" description="GGDEF" evidence="2">
    <location>
        <begin position="244"/>
        <end position="380"/>
    </location>
</feature>
<dbReference type="InterPro" id="IPR029787">
    <property type="entry name" value="Nucleotide_cyclase"/>
</dbReference>
<comment type="caution">
    <text evidence="3">The sequence shown here is derived from an EMBL/GenBank/DDBJ whole genome shotgun (WGS) entry which is preliminary data.</text>
</comment>
<name>A0ABQ5NH73_9BACI</name>
<evidence type="ECO:0000313" key="3">
    <source>
        <dbReference type="EMBL" id="GLC87442.1"/>
    </source>
</evidence>
<dbReference type="SUPFAM" id="SSF55073">
    <property type="entry name" value="Nucleotide cyclase"/>
    <property type="match status" value="1"/>
</dbReference>
<dbReference type="CDD" id="cd01949">
    <property type="entry name" value="GGDEF"/>
    <property type="match status" value="1"/>
</dbReference>
<accession>A0ABQ5NH73</accession>
<dbReference type="PANTHER" id="PTHR45138:SF9">
    <property type="entry name" value="DIGUANYLATE CYCLASE DGCM-RELATED"/>
    <property type="match status" value="1"/>
</dbReference>
<evidence type="ECO:0000259" key="2">
    <source>
        <dbReference type="PROSITE" id="PS50887"/>
    </source>
</evidence>
<reference evidence="3" key="1">
    <citation type="submission" date="2022-08" db="EMBL/GenBank/DDBJ databases">
        <title>Draft genome sequence of Lysinibacillus sp. strain KH24.</title>
        <authorList>
            <person name="Kanbe H."/>
            <person name="Itoh H."/>
        </authorList>
    </citation>
    <scope>NUCLEOTIDE SEQUENCE</scope>
    <source>
        <strain evidence="3">KH24</strain>
    </source>
</reference>
<dbReference type="PANTHER" id="PTHR45138">
    <property type="entry name" value="REGULATORY COMPONENTS OF SENSORY TRANSDUCTION SYSTEM"/>
    <property type="match status" value="1"/>
</dbReference>
<dbReference type="Gene3D" id="3.30.70.270">
    <property type="match status" value="1"/>
</dbReference>
<dbReference type="Pfam" id="PF00990">
    <property type="entry name" value="GGDEF"/>
    <property type="match status" value="1"/>
</dbReference>
<dbReference type="RefSeq" id="WP_264987165.1">
    <property type="nucleotide sequence ID" value="NZ_BRZA01000001.1"/>
</dbReference>
<dbReference type="EMBL" id="BRZA01000001">
    <property type="protein sequence ID" value="GLC87442.1"/>
    <property type="molecule type" value="Genomic_DNA"/>
</dbReference>
<keyword evidence="1" id="KW-0812">Transmembrane</keyword>
<feature type="transmembrane region" description="Helical" evidence="1">
    <location>
        <begin position="55"/>
        <end position="76"/>
    </location>
</feature>
<dbReference type="Proteomes" id="UP001065593">
    <property type="component" value="Unassembled WGS sequence"/>
</dbReference>
<organism evidence="3 4">
    <name type="scientific">Lysinibacillus piscis</name>
    <dbReference type="NCBI Taxonomy" id="2518931"/>
    <lineage>
        <taxon>Bacteria</taxon>
        <taxon>Bacillati</taxon>
        <taxon>Bacillota</taxon>
        <taxon>Bacilli</taxon>
        <taxon>Bacillales</taxon>
        <taxon>Bacillaceae</taxon>
        <taxon>Lysinibacillus</taxon>
    </lineage>
</organism>
<dbReference type="InterPro" id="IPR000160">
    <property type="entry name" value="GGDEF_dom"/>
</dbReference>
<feature type="transmembrane region" description="Helical" evidence="1">
    <location>
        <begin position="97"/>
        <end position="119"/>
    </location>
</feature>
<proteinExistence type="predicted"/>
<dbReference type="NCBIfam" id="TIGR00254">
    <property type="entry name" value="GGDEF"/>
    <property type="match status" value="1"/>
</dbReference>
<dbReference type="InterPro" id="IPR050469">
    <property type="entry name" value="Diguanylate_Cyclase"/>
</dbReference>
<evidence type="ECO:0000313" key="4">
    <source>
        <dbReference type="Proteomes" id="UP001065593"/>
    </source>
</evidence>
<sequence>MGNKQQLSFMVQKEIVRLNVLRMRTVAWTWMYATTVITFVHFSELFFAVDERKMVPLYAVIHTIMFYINLAILLFIKKNKLVITESNIAKYKKIVWGYIHINLLLVTIITVVDVYFFHHVVLYEVIFLVICVVFVLPLRTILGGILVTLAIVLGTAYYSMDVAREGTTMFLALALLIPIGLMIQWYMYSVQKQYIIQQILLGAEVVRSKQTSELLAGQVMRDTLTNIPNRRAFNEKIQQLDEQKELAVLMIDIDFFKNFNDSYGHIQGDKALKAVAIKLQQVGLKNSAFVARWGGEEFVLVSQSNREQAEELCQQIIAAIHDLGIPHRGSPIANRVTVSIGMCWTHSSAREKIYQCCTFSDEALYQAKQNGRNGYYIQGLDQVMVS</sequence>
<feature type="transmembrane region" description="Helical" evidence="1">
    <location>
        <begin position="125"/>
        <end position="158"/>
    </location>
</feature>
<dbReference type="PROSITE" id="PS50887">
    <property type="entry name" value="GGDEF"/>
    <property type="match status" value="1"/>
</dbReference>
<feature type="transmembrane region" description="Helical" evidence="1">
    <location>
        <begin position="27"/>
        <end position="49"/>
    </location>
</feature>
<dbReference type="InterPro" id="IPR043128">
    <property type="entry name" value="Rev_trsase/Diguanyl_cyclase"/>
</dbReference>
<evidence type="ECO:0000256" key="1">
    <source>
        <dbReference type="SAM" id="Phobius"/>
    </source>
</evidence>
<gene>
    <name evidence="3" type="primary">pleD</name>
    <name evidence="3" type="ORF">LYSBPC_05690</name>
</gene>
<keyword evidence="4" id="KW-1185">Reference proteome</keyword>
<keyword evidence="1" id="KW-0472">Membrane</keyword>
<feature type="transmembrane region" description="Helical" evidence="1">
    <location>
        <begin position="170"/>
        <end position="188"/>
    </location>
</feature>
<keyword evidence="1" id="KW-1133">Transmembrane helix</keyword>
<protein>
    <submittedName>
        <fullName evidence="3">GGDEF domain-containing protein</fullName>
    </submittedName>
</protein>